<reference evidence="1 2" key="1">
    <citation type="submission" date="2015-10" db="EMBL/GenBank/DDBJ databases">
        <authorList>
            <person name="Gilbert D.G."/>
        </authorList>
    </citation>
    <scope>NUCLEOTIDE SEQUENCE [LARGE SCALE GENOMIC DNA]</scope>
    <source>
        <strain evidence="1 2">NRRL B-16712</strain>
    </source>
</reference>
<organism evidence="1 2">
    <name type="scientific">Actinoplanes awajinensis subsp. mycoplanecinus</name>
    <dbReference type="NCBI Taxonomy" id="135947"/>
    <lineage>
        <taxon>Bacteria</taxon>
        <taxon>Bacillati</taxon>
        <taxon>Actinomycetota</taxon>
        <taxon>Actinomycetes</taxon>
        <taxon>Micromonosporales</taxon>
        <taxon>Micromonosporaceae</taxon>
        <taxon>Actinoplanes</taxon>
    </lineage>
</organism>
<proteinExistence type="predicted"/>
<comment type="caution">
    <text evidence="1">The sequence shown here is derived from an EMBL/GenBank/DDBJ whole genome shotgun (WGS) entry which is preliminary data.</text>
</comment>
<gene>
    <name evidence="1" type="ORF">ADL15_28005</name>
</gene>
<dbReference type="AlphaFoldDB" id="A0A101JMG0"/>
<keyword evidence="2" id="KW-1185">Reference proteome</keyword>
<sequence>MDSTVLRLVGAREIATRLGRSRQRIQQLAEQEDFPEPFQELAMGRVWWEHDIEDWIHRGRDGDPAGDVCGEDAIRELAERIADHLAERDQILVDGDLVGALVEVLRPALRSLRCRRD</sequence>
<name>A0A101JMG0_9ACTN</name>
<dbReference type="RefSeq" id="WP_067697422.1">
    <property type="nucleotide sequence ID" value="NZ_LLZH01000279.1"/>
</dbReference>
<accession>A0A101JMG0</accession>
<evidence type="ECO:0000313" key="1">
    <source>
        <dbReference type="EMBL" id="KUL29464.1"/>
    </source>
</evidence>
<dbReference type="Proteomes" id="UP000053244">
    <property type="component" value="Unassembled WGS sequence"/>
</dbReference>
<evidence type="ECO:0000313" key="2">
    <source>
        <dbReference type="Proteomes" id="UP000053244"/>
    </source>
</evidence>
<dbReference type="EMBL" id="LLZH01000279">
    <property type="protein sequence ID" value="KUL29464.1"/>
    <property type="molecule type" value="Genomic_DNA"/>
</dbReference>
<protein>
    <submittedName>
        <fullName evidence="1">Uncharacterized protein</fullName>
    </submittedName>
</protein>